<evidence type="ECO:0000259" key="3">
    <source>
        <dbReference type="PROSITE" id="PS50041"/>
    </source>
</evidence>
<keyword evidence="2" id="KW-1133">Transmembrane helix</keyword>
<dbReference type="InterPro" id="IPR001304">
    <property type="entry name" value="C-type_lectin-like"/>
</dbReference>
<feature type="transmembrane region" description="Helical" evidence="2">
    <location>
        <begin position="46"/>
        <end position="69"/>
    </location>
</feature>
<feature type="region of interest" description="Disordered" evidence="1">
    <location>
        <begin position="1"/>
        <end position="31"/>
    </location>
</feature>
<protein>
    <recommendedName>
        <fullName evidence="3">C-type lectin domain-containing protein</fullName>
    </recommendedName>
</protein>
<dbReference type="InterPro" id="IPR050111">
    <property type="entry name" value="C-type_lectin/snaclec_domain"/>
</dbReference>
<organism evidence="4 5">
    <name type="scientific">Pelagomonas calceolata</name>
    <dbReference type="NCBI Taxonomy" id="35677"/>
    <lineage>
        <taxon>Eukaryota</taxon>
        <taxon>Sar</taxon>
        <taxon>Stramenopiles</taxon>
        <taxon>Ochrophyta</taxon>
        <taxon>Pelagophyceae</taxon>
        <taxon>Pelagomonadales</taxon>
        <taxon>Pelagomonadaceae</taxon>
        <taxon>Pelagomonas</taxon>
    </lineage>
</organism>
<dbReference type="InterPro" id="IPR016187">
    <property type="entry name" value="CTDL_fold"/>
</dbReference>
<feature type="region of interest" description="Disordered" evidence="1">
    <location>
        <begin position="78"/>
        <end position="99"/>
    </location>
</feature>
<dbReference type="PANTHER" id="PTHR22803">
    <property type="entry name" value="MANNOSE, PHOSPHOLIPASE, LECTIN RECEPTOR RELATED"/>
    <property type="match status" value="1"/>
</dbReference>
<dbReference type="CDD" id="cd00037">
    <property type="entry name" value="CLECT"/>
    <property type="match status" value="1"/>
</dbReference>
<evidence type="ECO:0000313" key="4">
    <source>
        <dbReference type="EMBL" id="CAH0375493.1"/>
    </source>
</evidence>
<sequence length="265" mass="28872">MATKNPLGTALIDDLPPEEVPSGNSGYAPPPVSYAPPPRRNFIQAFLQQHIIVLYLMSFVGFVIACSAMSKVNGIAANRNGNGPKPGPDGRGKGGGGGKQSHWLDRCQYMGEALYGDPVYEYNGHHYQIVGGNWAQITWRQAEMDAWGRCYGGVPGYLATVDDAAENAFLLGKMLAHQGFASGNAGWIGANDMTNEGTFEWLDGFKGGSVFYRDGQPVAGAYSNFAEGEPDENGEEDCVEMYATGQWNDDSCYKRRQFFFVEYDA</sequence>
<dbReference type="SMART" id="SM00034">
    <property type="entry name" value="CLECT"/>
    <property type="match status" value="1"/>
</dbReference>
<dbReference type="Pfam" id="PF00059">
    <property type="entry name" value="Lectin_C"/>
    <property type="match status" value="1"/>
</dbReference>
<feature type="domain" description="C-type lectin" evidence="3">
    <location>
        <begin position="122"/>
        <end position="258"/>
    </location>
</feature>
<dbReference type="InterPro" id="IPR016186">
    <property type="entry name" value="C-type_lectin-like/link_sf"/>
</dbReference>
<reference evidence="4" key="1">
    <citation type="submission" date="2021-11" db="EMBL/GenBank/DDBJ databases">
        <authorList>
            <consortium name="Genoscope - CEA"/>
            <person name="William W."/>
        </authorList>
    </citation>
    <scope>NUCLEOTIDE SEQUENCE</scope>
</reference>
<dbReference type="OrthoDB" id="198309at2759"/>
<keyword evidence="2" id="KW-0812">Transmembrane</keyword>
<evidence type="ECO:0000256" key="2">
    <source>
        <dbReference type="SAM" id="Phobius"/>
    </source>
</evidence>
<keyword evidence="5" id="KW-1185">Reference proteome</keyword>
<accession>A0A8J2SLW3</accession>
<gene>
    <name evidence="4" type="ORF">PECAL_5P00120</name>
</gene>
<dbReference type="AlphaFoldDB" id="A0A8J2SLW3"/>
<dbReference type="SUPFAM" id="SSF56436">
    <property type="entry name" value="C-type lectin-like"/>
    <property type="match status" value="1"/>
</dbReference>
<proteinExistence type="predicted"/>
<evidence type="ECO:0000313" key="5">
    <source>
        <dbReference type="Proteomes" id="UP000789595"/>
    </source>
</evidence>
<dbReference type="PROSITE" id="PS50041">
    <property type="entry name" value="C_TYPE_LECTIN_2"/>
    <property type="match status" value="1"/>
</dbReference>
<comment type="caution">
    <text evidence="4">The sequence shown here is derived from an EMBL/GenBank/DDBJ whole genome shotgun (WGS) entry which is preliminary data.</text>
</comment>
<name>A0A8J2SLW3_9STRA</name>
<evidence type="ECO:0000256" key="1">
    <source>
        <dbReference type="SAM" id="MobiDB-lite"/>
    </source>
</evidence>
<dbReference type="Gene3D" id="3.10.100.10">
    <property type="entry name" value="Mannose-Binding Protein A, subunit A"/>
    <property type="match status" value="1"/>
</dbReference>
<keyword evidence="2" id="KW-0472">Membrane</keyword>
<dbReference type="EMBL" id="CAKKNE010000005">
    <property type="protein sequence ID" value="CAH0375493.1"/>
    <property type="molecule type" value="Genomic_DNA"/>
</dbReference>
<dbReference type="Proteomes" id="UP000789595">
    <property type="component" value="Unassembled WGS sequence"/>
</dbReference>